<dbReference type="RefSeq" id="WP_224191721.1">
    <property type="nucleotide sequence ID" value="NZ_JAIRAU010000011.1"/>
</dbReference>
<name>A0ABS7TNZ3_9BACT</name>
<organism evidence="2 3">
    <name type="scientific">Nannocystis pusilla</name>
    <dbReference type="NCBI Taxonomy" id="889268"/>
    <lineage>
        <taxon>Bacteria</taxon>
        <taxon>Pseudomonadati</taxon>
        <taxon>Myxococcota</taxon>
        <taxon>Polyangia</taxon>
        <taxon>Nannocystales</taxon>
        <taxon>Nannocystaceae</taxon>
        <taxon>Nannocystis</taxon>
    </lineage>
</organism>
<dbReference type="Proteomes" id="UP001139031">
    <property type="component" value="Unassembled WGS sequence"/>
</dbReference>
<comment type="caution">
    <text evidence="2">The sequence shown here is derived from an EMBL/GenBank/DDBJ whole genome shotgun (WGS) entry which is preliminary data.</text>
</comment>
<evidence type="ECO:0000313" key="2">
    <source>
        <dbReference type="EMBL" id="MBZ5709949.1"/>
    </source>
</evidence>
<evidence type="ECO:0000256" key="1">
    <source>
        <dbReference type="SAM" id="MobiDB-lite"/>
    </source>
</evidence>
<dbReference type="EMBL" id="JAIRAU010000011">
    <property type="protein sequence ID" value="MBZ5709949.1"/>
    <property type="molecule type" value="Genomic_DNA"/>
</dbReference>
<protein>
    <submittedName>
        <fullName evidence="2">Uncharacterized protein</fullName>
    </submittedName>
</protein>
<proteinExistence type="predicted"/>
<gene>
    <name evidence="2" type="ORF">K7C98_11855</name>
</gene>
<reference evidence="2" key="1">
    <citation type="submission" date="2021-08" db="EMBL/GenBank/DDBJ databases">
        <authorList>
            <person name="Stevens D.C."/>
        </authorList>
    </citation>
    <scope>NUCLEOTIDE SEQUENCE</scope>
    <source>
        <strain evidence="2">DSM 53165</strain>
    </source>
</reference>
<evidence type="ECO:0000313" key="3">
    <source>
        <dbReference type="Proteomes" id="UP001139031"/>
    </source>
</evidence>
<accession>A0ABS7TNZ3</accession>
<sequence>MPATRFGPYELLSPSSLAGFVFPAHIDRYLSTLVGSEPTPLDRHVCGKIDLFFFSVEGCVEFHVGSGSHDLEPPPLVRNVYLQSRAPVLVAGQGGERPIDASLGDARPLGGAGELPEVPVDSVPVLQLHAPPVVSGASTFTAPLAVPPNKTPDEFIDVGGGRQVKYTITSIAISPPVAGAGPIPATWRPGQGSGPQGSETRIDLALMSRVPTPGEHALERSHDLDLQVEQRWGGLCTPIARPVCVLFSCCGQAIGPSGSGWTLAGRAQPDAPGTRRTTPPPTAMRVDEPVRAAGLGFLDILSRGAGGPYRDPALVLGRDPVELDKPGGKQGGKKGQLPAGACTRALQLPLARQRRLDNPIELDWQLENLLQETGDDRWITFRTGAGNARVFMAVDARLTRAGGLRVRQLDATGQILVEEELEDIPTLPISGITGLPADWLDPNGPWAADVLPVAQFLAEAQFAALKKILFTVKNQGERLQLAIPAQFKDYDVPARAIVGVIEVCPQSEKIRWQSETAVADGELKTLIGYLGGGARVPLLANDTVYTLTVDYDAVARDKDGNLTDYAGRSQAFQFRTDDRPPARLDAHVYGSTPQQGEKFHFYEDPVKLVFDDEAIVRLYAQYGKQLRFVVRGADGVPLPSAEVVDLDAVAAEFGAPYREALLVLMRNYPDRFNCVGGSFSVGRHASWTSPVPLLPCMHYTFDIELDPPYPVPPGDEQKPVVPLFRRSFTTSRFASLAALIEATRGRRILHRALAAPLGFTGAGEVVLPVRSIEEALTRAGEQALPAGSDTGFTIYWVFRPALSKWVPHAILIDAAEPLWRLRDEPALEQAPNQPDPACKRLVPATRQALRLAQFGGAQIARFVRSPAGTRTVAVFADSFVPAAGGTTIEIVAEVLPSALYDIAADTRTLLQLTLQPVAPWEEQP</sequence>
<feature type="region of interest" description="Disordered" evidence="1">
    <location>
        <begin position="266"/>
        <end position="285"/>
    </location>
</feature>
<keyword evidence="3" id="KW-1185">Reference proteome</keyword>